<evidence type="ECO:0000256" key="3">
    <source>
        <dbReference type="ARBA" id="ARBA00022692"/>
    </source>
</evidence>
<dbReference type="Gene3D" id="1.20.1720.10">
    <property type="entry name" value="Multidrug resistance protein D"/>
    <property type="match status" value="1"/>
</dbReference>
<keyword evidence="5 6" id="KW-0472">Membrane</keyword>
<keyword evidence="9" id="KW-1185">Reference proteome</keyword>
<gene>
    <name evidence="8" type="ORF">IM660_13135</name>
</gene>
<dbReference type="Pfam" id="PF07690">
    <property type="entry name" value="MFS_1"/>
    <property type="match status" value="1"/>
</dbReference>
<feature type="domain" description="Major facilitator superfamily (MFS) profile" evidence="7">
    <location>
        <begin position="1"/>
        <end position="379"/>
    </location>
</feature>
<name>A0A7M1SYW0_9MICO</name>
<comment type="subcellular location">
    <subcellularLocation>
        <location evidence="1">Cell membrane</location>
        <topology evidence="1">Multi-pass membrane protein</topology>
    </subcellularLocation>
</comment>
<evidence type="ECO:0000256" key="1">
    <source>
        <dbReference type="ARBA" id="ARBA00004651"/>
    </source>
</evidence>
<dbReference type="PANTHER" id="PTHR23502:SF132">
    <property type="entry name" value="POLYAMINE TRANSPORTER 2-RELATED"/>
    <property type="match status" value="1"/>
</dbReference>
<feature type="transmembrane region" description="Helical" evidence="6">
    <location>
        <begin position="123"/>
        <end position="147"/>
    </location>
</feature>
<sequence length="395" mass="41625">MVLAGLAMIGPFTIDTVFPAFEQMGGEFRADTAAMQQVTSLYLLSFAVMSIFHGPISDAMGRKPVMIIGLLGFTAATILCALAPTLPVMLVGRLLQGGFAGAATIVSRVVIRDLFSGSAAQRLMSNVMMIFSVAPAIAPVVGGWLLSVGPWQSIFWAIACYGVVMAVTVGVVLPETLPTAERRPLNAASVVRAVIRVGSRGAVVRLALLTAFTFGAQFTYIAAAPIIVVDLLGLGERDFWVLFVPLIGGIMAGAFISGRTADRVPRRRLIDVAMTFALVAIAVNVLIVAWQPSLPWVMLAPPLAATAVGTMFPVLNLEILDQAPDDRGAAASLGAFGTLFGNAVLAGVIIPVVSGSLLHLALTSLVYAVLAMVLWRWHRSRPSDPAATPLPHERS</sequence>
<dbReference type="PANTHER" id="PTHR23502">
    <property type="entry name" value="MAJOR FACILITATOR SUPERFAMILY"/>
    <property type="match status" value="1"/>
</dbReference>
<dbReference type="InterPro" id="IPR020846">
    <property type="entry name" value="MFS_dom"/>
</dbReference>
<dbReference type="SUPFAM" id="SSF103473">
    <property type="entry name" value="MFS general substrate transporter"/>
    <property type="match status" value="1"/>
</dbReference>
<organism evidence="8 9">
    <name type="scientific">Ruania alkalisoli</name>
    <dbReference type="NCBI Taxonomy" id="2779775"/>
    <lineage>
        <taxon>Bacteria</taxon>
        <taxon>Bacillati</taxon>
        <taxon>Actinomycetota</taxon>
        <taxon>Actinomycetes</taxon>
        <taxon>Micrococcales</taxon>
        <taxon>Ruaniaceae</taxon>
        <taxon>Ruania</taxon>
    </lineage>
</organism>
<feature type="transmembrane region" description="Helical" evidence="6">
    <location>
        <begin position="329"/>
        <end position="350"/>
    </location>
</feature>
<evidence type="ECO:0000259" key="7">
    <source>
        <dbReference type="PROSITE" id="PS50850"/>
    </source>
</evidence>
<reference evidence="8 9" key="1">
    <citation type="submission" date="2020-10" db="EMBL/GenBank/DDBJ databases">
        <title>Haloactinobacterium sp. RN3S43, a bacterium isolated from saline soil.</title>
        <authorList>
            <person name="Sun J.-Q."/>
        </authorList>
    </citation>
    <scope>NUCLEOTIDE SEQUENCE [LARGE SCALE GENOMIC DNA]</scope>
    <source>
        <strain evidence="8 9">RN3S43</strain>
    </source>
</reference>
<evidence type="ECO:0000256" key="6">
    <source>
        <dbReference type="SAM" id="Phobius"/>
    </source>
</evidence>
<feature type="transmembrane region" description="Helical" evidence="6">
    <location>
        <begin position="239"/>
        <end position="257"/>
    </location>
</feature>
<evidence type="ECO:0000313" key="9">
    <source>
        <dbReference type="Proteomes" id="UP000593758"/>
    </source>
</evidence>
<dbReference type="InterPro" id="IPR036259">
    <property type="entry name" value="MFS_trans_sf"/>
</dbReference>
<dbReference type="InterPro" id="IPR011701">
    <property type="entry name" value="MFS"/>
</dbReference>
<protein>
    <submittedName>
        <fullName evidence="8">Multidrug effflux MFS transporter</fullName>
    </submittedName>
</protein>
<feature type="transmembrane region" description="Helical" evidence="6">
    <location>
        <begin position="296"/>
        <end position="317"/>
    </location>
</feature>
<evidence type="ECO:0000313" key="8">
    <source>
        <dbReference type="EMBL" id="QOR72768.1"/>
    </source>
</evidence>
<keyword evidence="4 6" id="KW-1133">Transmembrane helix</keyword>
<accession>A0A7M1SYW0</accession>
<keyword evidence="3 6" id="KW-0812">Transmembrane</keyword>
<dbReference type="CDD" id="cd17320">
    <property type="entry name" value="MFS_MdfA_MDR_like"/>
    <property type="match status" value="1"/>
</dbReference>
<feature type="transmembrane region" description="Helical" evidence="6">
    <location>
        <begin position="269"/>
        <end position="290"/>
    </location>
</feature>
<dbReference type="Proteomes" id="UP000593758">
    <property type="component" value="Chromosome"/>
</dbReference>
<dbReference type="GO" id="GO:0005886">
    <property type="term" value="C:plasma membrane"/>
    <property type="evidence" value="ECO:0007669"/>
    <property type="project" value="UniProtKB-SubCell"/>
</dbReference>
<dbReference type="GO" id="GO:1990961">
    <property type="term" value="P:xenobiotic detoxification by transmembrane export across the plasma membrane"/>
    <property type="evidence" value="ECO:0007669"/>
    <property type="project" value="TreeGrafter"/>
</dbReference>
<dbReference type="AlphaFoldDB" id="A0A7M1SYW0"/>
<feature type="transmembrane region" description="Helical" evidence="6">
    <location>
        <begin position="35"/>
        <end position="53"/>
    </location>
</feature>
<evidence type="ECO:0000256" key="4">
    <source>
        <dbReference type="ARBA" id="ARBA00022989"/>
    </source>
</evidence>
<feature type="transmembrane region" description="Helical" evidence="6">
    <location>
        <begin position="206"/>
        <end position="227"/>
    </location>
</feature>
<feature type="transmembrane region" description="Helical" evidence="6">
    <location>
        <begin position="356"/>
        <end position="375"/>
    </location>
</feature>
<evidence type="ECO:0000256" key="2">
    <source>
        <dbReference type="ARBA" id="ARBA00022448"/>
    </source>
</evidence>
<feature type="transmembrane region" description="Helical" evidence="6">
    <location>
        <begin position="153"/>
        <end position="173"/>
    </location>
</feature>
<evidence type="ECO:0000256" key="5">
    <source>
        <dbReference type="ARBA" id="ARBA00023136"/>
    </source>
</evidence>
<dbReference type="PROSITE" id="PS50850">
    <property type="entry name" value="MFS"/>
    <property type="match status" value="1"/>
</dbReference>
<feature type="transmembrane region" description="Helical" evidence="6">
    <location>
        <begin position="90"/>
        <end position="111"/>
    </location>
</feature>
<dbReference type="GO" id="GO:0015385">
    <property type="term" value="F:sodium:proton antiporter activity"/>
    <property type="evidence" value="ECO:0007669"/>
    <property type="project" value="TreeGrafter"/>
</dbReference>
<dbReference type="EMBL" id="CP063169">
    <property type="protein sequence ID" value="QOR72768.1"/>
    <property type="molecule type" value="Genomic_DNA"/>
</dbReference>
<dbReference type="KEGG" id="halt:IM660_13135"/>
<feature type="transmembrane region" description="Helical" evidence="6">
    <location>
        <begin position="65"/>
        <end position="84"/>
    </location>
</feature>
<proteinExistence type="predicted"/>
<keyword evidence="2" id="KW-0813">Transport</keyword>